<evidence type="ECO:0000313" key="1">
    <source>
        <dbReference type="EMBL" id="EWY92052.1"/>
    </source>
</evidence>
<reference evidence="1 2" key="1">
    <citation type="submission" date="2011-06" db="EMBL/GenBank/DDBJ databases">
        <title>The Genome Sequence of Fusarium oxysporum FOSC 3-a.</title>
        <authorList>
            <consortium name="The Broad Institute Genome Sequencing Platform"/>
            <person name="Ma L.-J."/>
            <person name="Gale L.R."/>
            <person name="Schwartz D.C."/>
            <person name="Zhou S."/>
            <person name="Corby-Kistler H."/>
            <person name="Young S.K."/>
            <person name="Zeng Q."/>
            <person name="Gargeya S."/>
            <person name="Fitzgerald M."/>
            <person name="Haas B."/>
            <person name="Abouelleil A."/>
            <person name="Alvarado L."/>
            <person name="Arachchi H.M."/>
            <person name="Berlin A."/>
            <person name="Brown A."/>
            <person name="Chapman S.B."/>
            <person name="Chen Z."/>
            <person name="Dunbar C."/>
            <person name="Freedman E."/>
            <person name="Gearin G."/>
            <person name="Gellesch M."/>
            <person name="Goldberg J."/>
            <person name="Griggs A."/>
            <person name="Gujja S."/>
            <person name="Heiman D."/>
            <person name="Howarth C."/>
            <person name="Larson L."/>
            <person name="Lui A."/>
            <person name="MacDonald P.J.P."/>
            <person name="Mehta T."/>
            <person name="Montmayeur A."/>
            <person name="Murphy C."/>
            <person name="Neiman D."/>
            <person name="Pearson M."/>
            <person name="Priest M."/>
            <person name="Roberts A."/>
            <person name="Saif S."/>
            <person name="Shea T."/>
            <person name="Shenoy N."/>
            <person name="Sisk P."/>
            <person name="Stolte C."/>
            <person name="Sykes S."/>
            <person name="Wortman J."/>
            <person name="Nusbaum C."/>
            <person name="Birren B."/>
        </authorList>
    </citation>
    <scope>NUCLEOTIDE SEQUENCE [LARGE SCALE GENOMIC DNA]</scope>
    <source>
        <strain evidence="2">FOSC 3-a</strain>
    </source>
</reference>
<dbReference type="PANTHER" id="PTHR30613">
    <property type="entry name" value="UNCHARACTERIZED PROTEIN YBIU-RELATED"/>
    <property type="match status" value="1"/>
</dbReference>
<protein>
    <submittedName>
        <fullName evidence="1">Uncharacterized protein</fullName>
    </submittedName>
</protein>
<organism evidence="1 2">
    <name type="scientific">Fusarium oxysporum NRRL 32931</name>
    <dbReference type="NCBI Taxonomy" id="660029"/>
    <lineage>
        <taxon>Eukaryota</taxon>
        <taxon>Fungi</taxon>
        <taxon>Dikarya</taxon>
        <taxon>Ascomycota</taxon>
        <taxon>Pezizomycotina</taxon>
        <taxon>Sordariomycetes</taxon>
        <taxon>Hypocreomycetidae</taxon>
        <taxon>Hypocreales</taxon>
        <taxon>Nectriaceae</taxon>
        <taxon>Fusarium</taxon>
        <taxon>Fusarium oxysporum species complex</taxon>
    </lineage>
</organism>
<dbReference type="OrthoDB" id="8249012at2759"/>
<dbReference type="Proteomes" id="UP000030753">
    <property type="component" value="Unassembled WGS sequence"/>
</dbReference>
<dbReference type="Gene3D" id="2.60.120.330">
    <property type="entry name" value="B-lactam Antibiotic, Isopenicillin N Synthase, Chain"/>
    <property type="match status" value="1"/>
</dbReference>
<dbReference type="SUPFAM" id="SSF51197">
    <property type="entry name" value="Clavaminate synthase-like"/>
    <property type="match status" value="1"/>
</dbReference>
<accession>W9IBQ0</accession>
<dbReference type="HOGENOM" id="CLU_1366311_0_0_1"/>
<name>W9IBQ0_FUSOX</name>
<dbReference type="Pfam" id="PF07350">
    <property type="entry name" value="Gig2-like"/>
    <property type="match status" value="1"/>
</dbReference>
<dbReference type="PANTHER" id="PTHR30613:SF1">
    <property type="entry name" value="DUF1479 DOMAIN PROTEIN (AFU_ORTHOLOGUE AFUA_5G09280)"/>
    <property type="match status" value="1"/>
</dbReference>
<evidence type="ECO:0000313" key="2">
    <source>
        <dbReference type="Proteomes" id="UP000030753"/>
    </source>
</evidence>
<sequence length="182" mass="20827">MNHSKPRAEKAEGSIGNSFASLAGEKETLLPERYLDLERQCGSVVIRKTVSEEQALKWLDDVREYIKLNPQVKGFPEDDKQVYEIYWSKAQQQARSHSQMLKTQAALLSIFTAAPDCKVSLTSPLVYSDRLRIRNPGDAKFALGPHMDGGSIERWEDPTYRQVYEKILTGNWEEFDAWEMGE</sequence>
<dbReference type="EMBL" id="JH717843">
    <property type="protein sequence ID" value="EWY92052.1"/>
    <property type="molecule type" value="Genomic_DNA"/>
</dbReference>
<dbReference type="AlphaFoldDB" id="W9IBQ0"/>
<dbReference type="InterPro" id="IPR027443">
    <property type="entry name" value="IPNS-like_sf"/>
</dbReference>
<gene>
    <name evidence="1" type="ORF">FOYG_08956</name>
</gene>
<dbReference type="InterPro" id="IPR010856">
    <property type="entry name" value="Gig2-like"/>
</dbReference>
<proteinExistence type="predicted"/>